<protein>
    <submittedName>
        <fullName evidence="2">Coiled-coil domain-containing protein 51</fullName>
    </submittedName>
</protein>
<organism evidence="2 3">
    <name type="scientific">Alligator mississippiensis</name>
    <name type="common">American alligator</name>
    <dbReference type="NCBI Taxonomy" id="8496"/>
    <lineage>
        <taxon>Eukaryota</taxon>
        <taxon>Metazoa</taxon>
        <taxon>Chordata</taxon>
        <taxon>Craniata</taxon>
        <taxon>Vertebrata</taxon>
        <taxon>Euteleostomi</taxon>
        <taxon>Archelosauria</taxon>
        <taxon>Archosauria</taxon>
        <taxon>Crocodylia</taxon>
        <taxon>Alligatoridae</taxon>
        <taxon>Alligatorinae</taxon>
        <taxon>Alligator</taxon>
    </lineage>
</organism>
<dbReference type="PANTHER" id="PTHR28624">
    <property type="entry name" value="COILED-COIL DOMAIN-CONTAINING PROTEIN 51"/>
    <property type="match status" value="1"/>
</dbReference>
<proteinExistence type="predicted"/>
<keyword evidence="1" id="KW-0175">Coiled coil</keyword>
<dbReference type="eggNOG" id="ENOG502QWCS">
    <property type="taxonomic scope" value="Eukaryota"/>
</dbReference>
<dbReference type="PANTHER" id="PTHR28624:SF1">
    <property type="entry name" value="MITOCHONDRIAL POTASSIUM CHANNEL"/>
    <property type="match status" value="1"/>
</dbReference>
<evidence type="ECO:0000313" key="3">
    <source>
        <dbReference type="Proteomes" id="UP000050525"/>
    </source>
</evidence>
<feature type="coiled-coil region" evidence="1">
    <location>
        <begin position="90"/>
        <end position="117"/>
    </location>
</feature>
<dbReference type="Proteomes" id="UP000050525">
    <property type="component" value="Unassembled WGS sequence"/>
</dbReference>
<dbReference type="InterPro" id="IPR037660">
    <property type="entry name" value="CCDC51"/>
</dbReference>
<reference evidence="2 3" key="1">
    <citation type="journal article" date="2012" name="Genome Biol.">
        <title>Sequencing three crocodilian genomes to illuminate the evolution of archosaurs and amniotes.</title>
        <authorList>
            <person name="St John J.A."/>
            <person name="Braun E.L."/>
            <person name="Isberg S.R."/>
            <person name="Miles L.G."/>
            <person name="Chong A.Y."/>
            <person name="Gongora J."/>
            <person name="Dalzell P."/>
            <person name="Moran C."/>
            <person name="Bed'hom B."/>
            <person name="Abzhanov A."/>
            <person name="Burgess S.C."/>
            <person name="Cooksey A.M."/>
            <person name="Castoe T.A."/>
            <person name="Crawford N.G."/>
            <person name="Densmore L.D."/>
            <person name="Drew J.C."/>
            <person name="Edwards S.V."/>
            <person name="Faircloth B.C."/>
            <person name="Fujita M.K."/>
            <person name="Greenwold M.J."/>
            <person name="Hoffmann F.G."/>
            <person name="Howard J.M."/>
            <person name="Iguchi T."/>
            <person name="Janes D.E."/>
            <person name="Khan S.Y."/>
            <person name="Kohno S."/>
            <person name="de Koning A.J."/>
            <person name="Lance S.L."/>
            <person name="McCarthy F.M."/>
            <person name="McCormack J.E."/>
            <person name="Merchant M.E."/>
            <person name="Peterson D.G."/>
            <person name="Pollock D.D."/>
            <person name="Pourmand N."/>
            <person name="Raney B.J."/>
            <person name="Roessler K.A."/>
            <person name="Sanford J.R."/>
            <person name="Sawyer R.H."/>
            <person name="Schmidt C.J."/>
            <person name="Triplett E.W."/>
            <person name="Tuberville T.D."/>
            <person name="Venegas-Anaya M."/>
            <person name="Howard J.T."/>
            <person name="Jarvis E.D."/>
            <person name="Guillette L.J.Jr."/>
            <person name="Glenn T.C."/>
            <person name="Green R.E."/>
            <person name="Ray D.A."/>
        </authorList>
    </citation>
    <scope>NUCLEOTIDE SEQUENCE [LARGE SCALE GENOMIC DNA]</scope>
    <source>
        <strain evidence="2">KSC_2009_1</strain>
    </source>
</reference>
<accession>A0A151MP40</accession>
<keyword evidence="3" id="KW-1185">Reference proteome</keyword>
<gene>
    <name evidence="2" type="primary">CCDC51</name>
    <name evidence="2" type="ORF">Y1Q_0013272</name>
</gene>
<name>A0A151MP40_ALLMI</name>
<dbReference type="STRING" id="8496.A0A151MP40"/>
<sequence>MCSLDCRLTVGALCDLVWKYSKHLQWLDSRCAPMRYNGTVSSVRYGAQLSTTVKSWWDRYEEFVGLNEVQGAQGKVTEAEKVFMVARGIVREARKNVEAQQIKLKEVRDRLDRVSREDIQYLELATLEHRLLQEEKRSPTHPD</sequence>
<evidence type="ECO:0000313" key="2">
    <source>
        <dbReference type="EMBL" id="KYO26307.1"/>
    </source>
</evidence>
<dbReference type="AlphaFoldDB" id="A0A151MP40"/>
<comment type="caution">
    <text evidence="2">The sequence shown here is derived from an EMBL/GenBank/DDBJ whole genome shotgun (WGS) entry which is preliminary data.</text>
</comment>
<evidence type="ECO:0000256" key="1">
    <source>
        <dbReference type="SAM" id="Coils"/>
    </source>
</evidence>
<dbReference type="EMBL" id="AKHW03005572">
    <property type="protein sequence ID" value="KYO26307.1"/>
    <property type="molecule type" value="Genomic_DNA"/>
</dbReference>